<dbReference type="RefSeq" id="WP_119138424.1">
    <property type="nucleotide sequence ID" value="NZ_CBCSFL010000020.1"/>
</dbReference>
<accession>A0A383RQ04</accession>
<name>A0A383RQ04_9PSED</name>
<organism evidence="1 2">
    <name type="scientific">Pseudomonas reidholzensis</name>
    <dbReference type="NCBI Taxonomy" id="1785162"/>
    <lineage>
        <taxon>Bacteria</taxon>
        <taxon>Pseudomonadati</taxon>
        <taxon>Pseudomonadota</taxon>
        <taxon>Gammaproteobacteria</taxon>
        <taxon>Pseudomonadales</taxon>
        <taxon>Pseudomonadaceae</taxon>
        <taxon>Pseudomonas</taxon>
    </lineage>
</organism>
<reference evidence="2" key="1">
    <citation type="submission" date="2018-08" db="EMBL/GenBank/DDBJ databases">
        <authorList>
            <person name="Blom J."/>
        </authorList>
    </citation>
    <scope>NUCLEOTIDE SEQUENCE [LARGE SCALE GENOMIC DNA]</scope>
    <source>
        <strain evidence="2">CCOS 865</strain>
    </source>
</reference>
<evidence type="ECO:0000313" key="1">
    <source>
        <dbReference type="EMBL" id="SYX88724.1"/>
    </source>
</evidence>
<keyword evidence="2" id="KW-1185">Reference proteome</keyword>
<dbReference type="Pfam" id="PF12021">
    <property type="entry name" value="DUF3509"/>
    <property type="match status" value="1"/>
</dbReference>
<dbReference type="InterPro" id="IPR021898">
    <property type="entry name" value="DUF3509"/>
</dbReference>
<sequence>MHNPFDLISDAFAPRYRVNLSIERLDGSIMLTLSDDSGAVAKRLISEAQRNDPVRLQRVIDSIRLGLAIEQGENPLEVLAALTRDPRQHRFTATRVAT</sequence>
<dbReference type="AlphaFoldDB" id="A0A383RQ04"/>
<proteinExistence type="predicted"/>
<protein>
    <recommendedName>
        <fullName evidence="3">DUF3509 domain-containing protein</fullName>
    </recommendedName>
</protein>
<dbReference type="EMBL" id="UNOZ01000004">
    <property type="protein sequence ID" value="SYX88724.1"/>
    <property type="molecule type" value="Genomic_DNA"/>
</dbReference>
<gene>
    <name evidence="1" type="ORF">CCOS865_00963</name>
</gene>
<evidence type="ECO:0008006" key="3">
    <source>
        <dbReference type="Google" id="ProtNLM"/>
    </source>
</evidence>
<dbReference type="OrthoDB" id="6982745at2"/>
<evidence type="ECO:0000313" key="2">
    <source>
        <dbReference type="Proteomes" id="UP000263595"/>
    </source>
</evidence>
<dbReference type="Proteomes" id="UP000263595">
    <property type="component" value="Unassembled WGS sequence"/>
</dbReference>